<dbReference type="Gene3D" id="2.60.120.330">
    <property type="entry name" value="B-lactam Antibiotic, Isopenicillin N Synthase, Chain"/>
    <property type="match status" value="1"/>
</dbReference>
<evidence type="ECO:0000313" key="4">
    <source>
        <dbReference type="EMBL" id="KAL1609419.1"/>
    </source>
</evidence>
<gene>
    <name evidence="4" type="ORF">SLS59_001785</name>
</gene>
<feature type="domain" description="Fe2OG dioxygenase" evidence="3">
    <location>
        <begin position="66"/>
        <end position="172"/>
    </location>
</feature>
<dbReference type="InterPro" id="IPR044861">
    <property type="entry name" value="IPNS-like_FE2OG_OXY"/>
</dbReference>
<evidence type="ECO:0000256" key="2">
    <source>
        <dbReference type="RuleBase" id="RU003682"/>
    </source>
</evidence>
<name>A0ABR3RZB3_9PLEO</name>
<dbReference type="Proteomes" id="UP001521222">
    <property type="component" value="Unassembled WGS sequence"/>
</dbReference>
<keyword evidence="2" id="KW-0479">Metal-binding</keyword>
<dbReference type="Pfam" id="PF03171">
    <property type="entry name" value="2OG-FeII_Oxy"/>
    <property type="match status" value="1"/>
</dbReference>
<reference evidence="4 5" key="1">
    <citation type="submission" date="2024-02" db="EMBL/GenBank/DDBJ databases">
        <title>De novo assembly and annotation of 12 fungi associated with fruit tree decline syndrome in Ontario, Canada.</title>
        <authorList>
            <person name="Sulman M."/>
            <person name="Ellouze W."/>
            <person name="Ilyukhin E."/>
        </authorList>
    </citation>
    <scope>NUCLEOTIDE SEQUENCE [LARGE SCALE GENOMIC DNA]</scope>
    <source>
        <strain evidence="4 5">M97-236</strain>
    </source>
</reference>
<comment type="similarity">
    <text evidence="1 2">Belongs to the iron/ascorbate-dependent oxidoreductase family.</text>
</comment>
<evidence type="ECO:0000313" key="5">
    <source>
        <dbReference type="Proteomes" id="UP001521222"/>
    </source>
</evidence>
<protein>
    <recommendedName>
        <fullName evidence="3">Fe2OG dioxygenase domain-containing protein</fullName>
    </recommendedName>
</protein>
<dbReference type="InterPro" id="IPR050231">
    <property type="entry name" value="Iron_ascorbate_oxido_reductase"/>
</dbReference>
<keyword evidence="2" id="KW-0560">Oxidoreductase</keyword>
<dbReference type="EMBL" id="JAKIXB020000004">
    <property type="protein sequence ID" value="KAL1609419.1"/>
    <property type="molecule type" value="Genomic_DNA"/>
</dbReference>
<dbReference type="InterPro" id="IPR027443">
    <property type="entry name" value="IPNS-like_sf"/>
</dbReference>
<comment type="caution">
    <text evidence="4">The sequence shown here is derived from an EMBL/GenBank/DDBJ whole genome shotgun (WGS) entry which is preliminary data.</text>
</comment>
<organism evidence="4 5">
    <name type="scientific">Nothophoma quercina</name>
    <dbReference type="NCBI Taxonomy" id="749835"/>
    <lineage>
        <taxon>Eukaryota</taxon>
        <taxon>Fungi</taxon>
        <taxon>Dikarya</taxon>
        <taxon>Ascomycota</taxon>
        <taxon>Pezizomycotina</taxon>
        <taxon>Dothideomycetes</taxon>
        <taxon>Pleosporomycetidae</taxon>
        <taxon>Pleosporales</taxon>
        <taxon>Pleosporineae</taxon>
        <taxon>Didymellaceae</taxon>
        <taxon>Nothophoma</taxon>
    </lineage>
</organism>
<evidence type="ECO:0000256" key="1">
    <source>
        <dbReference type="ARBA" id="ARBA00008056"/>
    </source>
</evidence>
<accession>A0ABR3RZB3</accession>
<dbReference type="InterPro" id="IPR005123">
    <property type="entry name" value="Oxoglu/Fe-dep_dioxygenase_dom"/>
</dbReference>
<proteinExistence type="inferred from homology"/>
<dbReference type="PROSITE" id="PS51471">
    <property type="entry name" value="FE2OG_OXY"/>
    <property type="match status" value="1"/>
</dbReference>
<evidence type="ECO:0000259" key="3">
    <source>
        <dbReference type="PROSITE" id="PS51471"/>
    </source>
</evidence>
<dbReference type="PANTHER" id="PTHR47990">
    <property type="entry name" value="2-OXOGLUTARATE (2OG) AND FE(II)-DEPENDENT OXYGENASE SUPERFAMILY PROTEIN-RELATED"/>
    <property type="match status" value="1"/>
</dbReference>
<keyword evidence="2" id="KW-0408">Iron</keyword>
<keyword evidence="5" id="KW-1185">Reference proteome</keyword>
<dbReference type="SUPFAM" id="SSF51197">
    <property type="entry name" value="Clavaminate synthase-like"/>
    <property type="match status" value="1"/>
</dbReference>
<sequence>MNLDELSKGSTVALPSILKNDHDVKVFDDFVAGSSIITKTMLSALSTALGLQGCDRFENSHRNDHKSNSTLAMFRYIPGDITSSKEVGHQKHTDIGSLTLLFSEQWGLQVQRPGPENHEKWEFIEPRPGYAVINVGDSLRFASGHQLYSCIHQVVPIDSSEHRYSIAYFLRPEDEAKYKDSNGTWVTAREWHDAKYEVFQKEHEQQIGSDSILMGGMEMVVSA</sequence>